<name>A0A0G4FVA7_VITBC</name>
<dbReference type="OrthoDB" id="6103986at2759"/>
<proteinExistence type="predicted"/>
<feature type="compositionally biased region" description="Gly residues" evidence="1">
    <location>
        <begin position="285"/>
        <end position="304"/>
    </location>
</feature>
<dbReference type="CDD" id="cd21134">
    <property type="entry name" value="YTH"/>
    <property type="match status" value="1"/>
</dbReference>
<dbReference type="EMBL" id="CDMY01000510">
    <property type="protein sequence ID" value="CEM19019.1"/>
    <property type="molecule type" value="Genomic_DNA"/>
</dbReference>
<dbReference type="Pfam" id="PF04146">
    <property type="entry name" value="YTH"/>
    <property type="match status" value="1"/>
</dbReference>
<feature type="compositionally biased region" description="Pro residues" evidence="1">
    <location>
        <begin position="436"/>
        <end position="447"/>
    </location>
</feature>
<accession>A0A0G4FVA7</accession>
<evidence type="ECO:0000313" key="4">
    <source>
        <dbReference type="Proteomes" id="UP000041254"/>
    </source>
</evidence>
<feature type="region of interest" description="Disordered" evidence="1">
    <location>
        <begin position="223"/>
        <end position="307"/>
    </location>
</feature>
<feature type="compositionally biased region" description="Low complexity" evidence="1">
    <location>
        <begin position="658"/>
        <end position="669"/>
    </location>
</feature>
<feature type="region of interest" description="Disordered" evidence="1">
    <location>
        <begin position="359"/>
        <end position="506"/>
    </location>
</feature>
<dbReference type="PROSITE" id="PS50882">
    <property type="entry name" value="YTH"/>
    <property type="match status" value="1"/>
</dbReference>
<evidence type="ECO:0000313" key="3">
    <source>
        <dbReference type="EMBL" id="CEM19019.1"/>
    </source>
</evidence>
<feature type="region of interest" description="Disordered" evidence="1">
    <location>
        <begin position="657"/>
        <end position="695"/>
    </location>
</feature>
<feature type="domain" description="YTH" evidence="2">
    <location>
        <begin position="35"/>
        <end position="168"/>
    </location>
</feature>
<dbReference type="PANTHER" id="PTHR12357:SF3">
    <property type="entry name" value="YTH DOMAIN-CONTAINING PROTEIN 1"/>
    <property type="match status" value="1"/>
</dbReference>
<dbReference type="Proteomes" id="UP000041254">
    <property type="component" value="Unassembled WGS sequence"/>
</dbReference>
<dbReference type="InParanoid" id="A0A0G4FVA7"/>
<dbReference type="PANTHER" id="PTHR12357">
    <property type="entry name" value="YTH YT521-B HOMOLOGY DOMAIN-CONTAINING"/>
    <property type="match status" value="1"/>
</dbReference>
<keyword evidence="4" id="KW-1185">Reference proteome</keyword>
<dbReference type="GO" id="GO:0003729">
    <property type="term" value="F:mRNA binding"/>
    <property type="evidence" value="ECO:0007669"/>
    <property type="project" value="TreeGrafter"/>
</dbReference>
<dbReference type="STRING" id="1169540.A0A0G4FVA7"/>
<feature type="compositionally biased region" description="Basic and acidic residues" evidence="1">
    <location>
        <begin position="413"/>
        <end position="425"/>
    </location>
</feature>
<dbReference type="VEuPathDB" id="CryptoDB:Vbra_16292"/>
<dbReference type="GO" id="GO:1990247">
    <property type="term" value="F:N6-methyladenosine-containing RNA reader activity"/>
    <property type="evidence" value="ECO:0007669"/>
    <property type="project" value="TreeGrafter"/>
</dbReference>
<reference evidence="3 4" key="1">
    <citation type="submission" date="2014-11" db="EMBL/GenBank/DDBJ databases">
        <authorList>
            <person name="Zhu J."/>
            <person name="Qi W."/>
            <person name="Song R."/>
        </authorList>
    </citation>
    <scope>NUCLEOTIDE SEQUENCE [LARGE SCALE GENOMIC DNA]</scope>
</reference>
<dbReference type="GO" id="GO:0000398">
    <property type="term" value="P:mRNA splicing, via spliceosome"/>
    <property type="evidence" value="ECO:0007669"/>
    <property type="project" value="TreeGrafter"/>
</dbReference>
<dbReference type="AlphaFoldDB" id="A0A0G4FVA7"/>
<sequence length="756" mass="80455">MSSPSSPSAAQRRSSGLRNLRVACPGYKAPNTTNTRFFILKSRSMLNLLLSFKESCWASTPDNNDFLIQAYRTIEHLILIFSVNDAGCFMGYGRMCSISDSTYKKGLWGPAYRFLGDNFRVQWLKSCILNYDDCRGIKNELNDFCSCGVARDGQELDSKAGFQLCELMDKQVDWDHSYGTELFGTIPFFESYASPPPNIAPLQYTVVAREVAATEAQQRLLAVEREEKRARKPEPPPDFSTESFPSLGAAAPARQPSKGTSGEMTTTSVPPVTPPSPKNNQGQAGSCGGVGGGGAERVSGGGAGRDAIRPELRGHNLSLDALCATCRLIATTPGLTVFSSSDSGCSCGSYHSLRFALSDQEGSSPPAAPKAAPASPPTTSTAPPKSKGGFSVRRVDRSKPSEASPPTKAKQIKKQEKEEPPKEKSSIPSSVSVPDSPQPLSAPPEPPQSTDSPIVPSAPTTAHQPPTPTKAPVDLSKGLMPAPAGMHPFPKAVHSQPRSPVNAFHSPSRVPLINPWGYNGQTGQTFGPGCGYQPAVPYQPFEGGGVPMPPPPPPPPPDMDPSMWQGSNIFHPPPPPMPPPQHHQQFEQQHVAQARPLMGHGQADERTAAAKKSAAGLNSMAPPFVWREHQLSQQQQHMAGGREGSCEEPVPVNLDFINSSGLNLSNGSSEQKAQPSGEGGLEQSGDAAPVSVGSADVLDGRVDGVGPGATVQEALKVLAECRLEGLSCKELDTLEGGLIEILFKARQTKSAKLRQE</sequence>
<dbReference type="InterPro" id="IPR045168">
    <property type="entry name" value="YTH_prot"/>
</dbReference>
<evidence type="ECO:0000259" key="2">
    <source>
        <dbReference type="PROSITE" id="PS50882"/>
    </source>
</evidence>
<gene>
    <name evidence="3" type="ORF">Vbra_16292</name>
</gene>
<organism evidence="3 4">
    <name type="scientific">Vitrella brassicaformis (strain CCMP3155)</name>
    <dbReference type="NCBI Taxonomy" id="1169540"/>
    <lineage>
        <taxon>Eukaryota</taxon>
        <taxon>Sar</taxon>
        <taxon>Alveolata</taxon>
        <taxon>Colpodellida</taxon>
        <taxon>Vitrellaceae</taxon>
        <taxon>Vitrella</taxon>
    </lineage>
</organism>
<feature type="compositionally biased region" description="Low complexity" evidence="1">
    <location>
        <begin position="363"/>
        <end position="387"/>
    </location>
</feature>
<protein>
    <recommendedName>
        <fullName evidence="2">YTH domain-containing protein</fullName>
    </recommendedName>
</protein>
<feature type="compositionally biased region" description="Basic and acidic residues" evidence="1">
    <location>
        <begin position="223"/>
        <end position="235"/>
    </location>
</feature>
<dbReference type="GO" id="GO:0048024">
    <property type="term" value="P:regulation of mRNA splicing, via spliceosome"/>
    <property type="evidence" value="ECO:0007669"/>
    <property type="project" value="TreeGrafter"/>
</dbReference>
<feature type="compositionally biased region" description="Low complexity" evidence="1">
    <location>
        <begin position="426"/>
        <end position="435"/>
    </location>
</feature>
<dbReference type="GO" id="GO:0005654">
    <property type="term" value="C:nucleoplasm"/>
    <property type="evidence" value="ECO:0007669"/>
    <property type="project" value="TreeGrafter"/>
</dbReference>
<dbReference type="InterPro" id="IPR007275">
    <property type="entry name" value="YTH_domain"/>
</dbReference>
<dbReference type="Gene3D" id="3.10.590.10">
    <property type="entry name" value="ph1033 like domains"/>
    <property type="match status" value="1"/>
</dbReference>
<evidence type="ECO:0000256" key="1">
    <source>
        <dbReference type="SAM" id="MobiDB-lite"/>
    </source>
</evidence>